<keyword evidence="4" id="KW-1003">Cell membrane</keyword>
<accession>A0A937FI92</accession>
<protein>
    <recommendedName>
        <fullName evidence="3">histidine kinase</fullName>
        <ecNumber evidence="3">2.7.13.3</ecNumber>
    </recommendedName>
</protein>
<dbReference type="PROSITE" id="PS50109">
    <property type="entry name" value="HIS_KIN"/>
    <property type="match status" value="1"/>
</dbReference>
<evidence type="ECO:0000256" key="3">
    <source>
        <dbReference type="ARBA" id="ARBA00012438"/>
    </source>
</evidence>
<dbReference type="SMART" id="SM00388">
    <property type="entry name" value="HisKA"/>
    <property type="match status" value="1"/>
</dbReference>
<keyword evidence="6" id="KW-0808">Transferase</keyword>
<evidence type="ECO:0000256" key="9">
    <source>
        <dbReference type="ARBA" id="ARBA00022840"/>
    </source>
</evidence>
<dbReference type="Proteomes" id="UP000623681">
    <property type="component" value="Unassembled WGS sequence"/>
</dbReference>
<dbReference type="GO" id="GO:0005886">
    <property type="term" value="C:plasma membrane"/>
    <property type="evidence" value="ECO:0007669"/>
    <property type="project" value="UniProtKB-SubCell"/>
</dbReference>
<evidence type="ECO:0000256" key="1">
    <source>
        <dbReference type="ARBA" id="ARBA00000085"/>
    </source>
</evidence>
<dbReference type="Gene3D" id="3.30.565.10">
    <property type="entry name" value="Histidine kinase-like ATPase, C-terminal domain"/>
    <property type="match status" value="1"/>
</dbReference>
<gene>
    <name evidence="15" type="ORF">JK634_08920</name>
</gene>
<sequence>MRSILNKYSEIRNIKSNIKKYKYEFENHRIYTNISRCEKVGTILLILNTILLIMDLIVYKPMRAKTSSYIFLFYSHITVIILILLWFILLKMHKKYKKTLSLRVYYILLINISLYWCMFMALNNLSIGGQISAYLICILCISALLYISPLEAFVTYFISMLIFSLGIFHIVHDIRSLFSNMVNVVIVALFAYIASNINFKHFSQDFINNKNNLESKKKLEETNRKLKEYEKLRTDFFANISHELRTPLNVIYCAEQIMEENVEKSNFYDNTLNKYLDMIKQNSYRLIRIIENLIDITKIDALNFDVNFENYDIIRIIEDITMSVADFIKDRGIAIIFDTEIEEKIIACDLNLIERIILNLLSNSVKFTEKGGSIFVKIHLEDNKVCISVKDTGIGIPDCMQELIFDRFIQVDKSISKSCEGSGIGLAIAKSLVEMQGGSISVKSVLGKGSEFTISLLDISINDDTKNKCANQLERNYMKKVRIEFSDIYE</sequence>
<dbReference type="FunFam" id="3.30.565.10:FF:000023">
    <property type="entry name" value="PAS domain-containing sensor histidine kinase"/>
    <property type="match status" value="1"/>
</dbReference>
<keyword evidence="13" id="KW-0812">Transmembrane</keyword>
<dbReference type="Pfam" id="PF00512">
    <property type="entry name" value="HisKA"/>
    <property type="match status" value="1"/>
</dbReference>
<dbReference type="GO" id="GO:0000155">
    <property type="term" value="F:phosphorelay sensor kinase activity"/>
    <property type="evidence" value="ECO:0007669"/>
    <property type="project" value="InterPro"/>
</dbReference>
<dbReference type="Gene3D" id="1.10.287.130">
    <property type="match status" value="1"/>
</dbReference>
<dbReference type="InterPro" id="IPR036890">
    <property type="entry name" value="HATPase_C_sf"/>
</dbReference>
<keyword evidence="13" id="KW-1133">Transmembrane helix</keyword>
<dbReference type="EC" id="2.7.13.3" evidence="3"/>
<dbReference type="GO" id="GO:0005524">
    <property type="term" value="F:ATP binding"/>
    <property type="evidence" value="ECO:0007669"/>
    <property type="project" value="UniProtKB-KW"/>
</dbReference>
<feature type="transmembrane region" description="Helical" evidence="13">
    <location>
        <begin position="177"/>
        <end position="194"/>
    </location>
</feature>
<name>A0A937FI92_9CLOT</name>
<dbReference type="PRINTS" id="PR00344">
    <property type="entry name" value="BCTRLSENSOR"/>
</dbReference>
<evidence type="ECO:0000256" key="8">
    <source>
        <dbReference type="ARBA" id="ARBA00022777"/>
    </source>
</evidence>
<evidence type="ECO:0000256" key="12">
    <source>
        <dbReference type="SAM" id="Coils"/>
    </source>
</evidence>
<dbReference type="CDD" id="cd16922">
    <property type="entry name" value="HATPase_EvgS-ArcB-TorS-like"/>
    <property type="match status" value="1"/>
</dbReference>
<evidence type="ECO:0000313" key="16">
    <source>
        <dbReference type="Proteomes" id="UP000623681"/>
    </source>
</evidence>
<evidence type="ECO:0000256" key="13">
    <source>
        <dbReference type="SAM" id="Phobius"/>
    </source>
</evidence>
<keyword evidence="10" id="KW-0902">Two-component regulatory system</keyword>
<dbReference type="PANTHER" id="PTHR43711">
    <property type="entry name" value="TWO-COMPONENT HISTIDINE KINASE"/>
    <property type="match status" value="1"/>
</dbReference>
<dbReference type="SUPFAM" id="SSF47384">
    <property type="entry name" value="Homodimeric domain of signal transducing histidine kinase"/>
    <property type="match status" value="1"/>
</dbReference>
<dbReference type="InterPro" id="IPR003661">
    <property type="entry name" value="HisK_dim/P_dom"/>
</dbReference>
<evidence type="ECO:0000259" key="14">
    <source>
        <dbReference type="PROSITE" id="PS50109"/>
    </source>
</evidence>
<dbReference type="Pfam" id="PF02518">
    <property type="entry name" value="HATPase_c"/>
    <property type="match status" value="1"/>
</dbReference>
<evidence type="ECO:0000313" key="15">
    <source>
        <dbReference type="EMBL" id="MBL4931926.1"/>
    </source>
</evidence>
<evidence type="ECO:0000256" key="10">
    <source>
        <dbReference type="ARBA" id="ARBA00023012"/>
    </source>
</evidence>
<keyword evidence="9" id="KW-0067">ATP-binding</keyword>
<evidence type="ECO:0000256" key="4">
    <source>
        <dbReference type="ARBA" id="ARBA00022475"/>
    </source>
</evidence>
<keyword evidence="8 15" id="KW-0418">Kinase</keyword>
<dbReference type="EMBL" id="JAESWA010000022">
    <property type="protein sequence ID" value="MBL4931926.1"/>
    <property type="molecule type" value="Genomic_DNA"/>
</dbReference>
<feature type="transmembrane region" description="Helical" evidence="13">
    <location>
        <begin position="127"/>
        <end position="146"/>
    </location>
</feature>
<keyword evidence="16" id="KW-1185">Reference proteome</keyword>
<dbReference type="InterPro" id="IPR050736">
    <property type="entry name" value="Sensor_HK_Regulatory"/>
</dbReference>
<dbReference type="RefSeq" id="WP_202767307.1">
    <property type="nucleotide sequence ID" value="NZ_JAESWA010000022.1"/>
</dbReference>
<evidence type="ECO:0000256" key="7">
    <source>
        <dbReference type="ARBA" id="ARBA00022741"/>
    </source>
</evidence>
<feature type="transmembrane region" description="Helical" evidence="13">
    <location>
        <begin position="102"/>
        <end position="121"/>
    </location>
</feature>
<feature type="transmembrane region" description="Helical" evidence="13">
    <location>
        <begin position="71"/>
        <end position="90"/>
    </location>
</feature>
<comment type="subcellular location">
    <subcellularLocation>
        <location evidence="2">Cell membrane</location>
    </subcellularLocation>
</comment>
<dbReference type="PANTHER" id="PTHR43711:SF26">
    <property type="entry name" value="SENSOR HISTIDINE KINASE RCSC"/>
    <property type="match status" value="1"/>
</dbReference>
<dbReference type="SUPFAM" id="SSF55874">
    <property type="entry name" value="ATPase domain of HSP90 chaperone/DNA topoisomerase II/histidine kinase"/>
    <property type="match status" value="1"/>
</dbReference>
<organism evidence="15 16">
    <name type="scientific">Clostridium paridis</name>
    <dbReference type="NCBI Taxonomy" id="2803863"/>
    <lineage>
        <taxon>Bacteria</taxon>
        <taxon>Bacillati</taxon>
        <taxon>Bacillota</taxon>
        <taxon>Clostridia</taxon>
        <taxon>Eubacteriales</taxon>
        <taxon>Clostridiaceae</taxon>
        <taxon>Clostridium</taxon>
    </lineage>
</organism>
<comment type="catalytic activity">
    <reaction evidence="1">
        <text>ATP + protein L-histidine = ADP + protein N-phospho-L-histidine.</text>
        <dbReference type="EC" id="2.7.13.3"/>
    </reaction>
</comment>
<evidence type="ECO:0000256" key="11">
    <source>
        <dbReference type="ARBA" id="ARBA00023136"/>
    </source>
</evidence>
<dbReference type="AlphaFoldDB" id="A0A937FI92"/>
<dbReference type="InterPro" id="IPR036097">
    <property type="entry name" value="HisK_dim/P_sf"/>
</dbReference>
<dbReference type="InterPro" id="IPR005467">
    <property type="entry name" value="His_kinase_dom"/>
</dbReference>
<keyword evidence="12" id="KW-0175">Coiled coil</keyword>
<evidence type="ECO:0000256" key="2">
    <source>
        <dbReference type="ARBA" id="ARBA00004236"/>
    </source>
</evidence>
<dbReference type="SMART" id="SM00387">
    <property type="entry name" value="HATPase_c"/>
    <property type="match status" value="1"/>
</dbReference>
<evidence type="ECO:0000256" key="6">
    <source>
        <dbReference type="ARBA" id="ARBA00022679"/>
    </source>
</evidence>
<dbReference type="InterPro" id="IPR004358">
    <property type="entry name" value="Sig_transdc_His_kin-like_C"/>
</dbReference>
<proteinExistence type="predicted"/>
<dbReference type="CDD" id="cd00082">
    <property type="entry name" value="HisKA"/>
    <property type="match status" value="1"/>
</dbReference>
<feature type="domain" description="Histidine kinase" evidence="14">
    <location>
        <begin position="239"/>
        <end position="460"/>
    </location>
</feature>
<keyword evidence="5" id="KW-0597">Phosphoprotein</keyword>
<feature type="transmembrane region" description="Helical" evidence="13">
    <location>
        <begin position="40"/>
        <end position="59"/>
    </location>
</feature>
<reference evidence="15" key="1">
    <citation type="submission" date="2021-01" db="EMBL/GenBank/DDBJ databases">
        <title>Genome public.</title>
        <authorList>
            <person name="Liu C."/>
            <person name="Sun Q."/>
        </authorList>
    </citation>
    <scope>NUCLEOTIDE SEQUENCE</scope>
    <source>
        <strain evidence="15">YIM B02565</strain>
    </source>
</reference>
<keyword evidence="7" id="KW-0547">Nucleotide-binding</keyword>
<evidence type="ECO:0000256" key="5">
    <source>
        <dbReference type="ARBA" id="ARBA00022553"/>
    </source>
</evidence>
<comment type="caution">
    <text evidence="15">The sequence shown here is derived from an EMBL/GenBank/DDBJ whole genome shotgun (WGS) entry which is preliminary data.</text>
</comment>
<dbReference type="InterPro" id="IPR003594">
    <property type="entry name" value="HATPase_dom"/>
</dbReference>
<feature type="transmembrane region" description="Helical" evidence="13">
    <location>
        <begin position="153"/>
        <end position="171"/>
    </location>
</feature>
<feature type="coiled-coil region" evidence="12">
    <location>
        <begin position="212"/>
        <end position="239"/>
    </location>
</feature>
<keyword evidence="11 13" id="KW-0472">Membrane</keyword>